<protein>
    <submittedName>
        <fullName evidence="1">ARAD1C40502p</fullName>
    </submittedName>
</protein>
<reference evidence="1" key="1">
    <citation type="submission" date="2014-02" db="EMBL/GenBank/DDBJ databases">
        <authorList>
            <person name="Genoscope - CEA"/>
        </authorList>
    </citation>
    <scope>NUCLEOTIDE SEQUENCE</scope>
    <source>
        <strain evidence="1">LS3</strain>
    </source>
</reference>
<sequence length="549" mass="63560">MRQKLAYFWRNTWGKSRDKVLVSITHQGAVFEYIKGNVFVDAPHNIFVRHTYVELLTALSQYIVNSYPGTQVGVHALSISEPDRFGRFVLIGHPGIGKKNFLIYVLLERIINKQATIYQFSDGSVYYFGREGVCLLEPELAGAGDDQRRKRNNVIARNWSDRTIWFLSTGPLNENVLREFNCGVCVRVADKGEFHGPRAKLTPLGLEKKLYMDVWKWSEIQFVASSILNISAENMFNIFRLYSDYLCSPGILFDYNILNNSECDFDFLVRQVDEEVRESIFNGLQRYFSFSEPGAHCHNKTETELWSIFIVRPLQYGGRYMFSRYKTIGQTCRFTLSTPYIGWLIWEECRKLSGVNRSRLFKALTSLPYGAEAARYMYERYVHEQFEIEGGLRVKLLTKKRDSPTLKLNMFPMYARQQTFLEISNIRERLRYVPELNPRYGSSYWRPHRPGICMTTFDSFALVAHRETPQLVIFQITIDRARIVSTEELQALQNQLPPDIRDTPPLIVFVTLESNLGNIVAQNLSSDDGLCDKCEQATVSMGRELCFNS</sequence>
<dbReference type="PANTHER" id="PTHR33129">
    <property type="entry name" value="PROTEIN KINASE DOMAIN-CONTAINING PROTEIN-RELATED"/>
    <property type="match status" value="1"/>
</dbReference>
<dbReference type="AlphaFoldDB" id="A0A060T3Z2"/>
<dbReference type="InterPro" id="IPR052980">
    <property type="entry name" value="Crinkler_effector"/>
</dbReference>
<name>A0A060T3Z2_BLAAD</name>
<reference evidence="1" key="2">
    <citation type="submission" date="2014-06" db="EMBL/GenBank/DDBJ databases">
        <title>The complete genome of Blastobotrys (Arxula) adeninivorans LS3 - a yeast of biotechnological interest.</title>
        <authorList>
            <person name="Kunze G."/>
            <person name="Gaillardin C."/>
            <person name="Czernicka M."/>
            <person name="Durrens P."/>
            <person name="Martin T."/>
            <person name="Boer E."/>
            <person name="Gabaldon T."/>
            <person name="Cruz J."/>
            <person name="Talla E."/>
            <person name="Marck C."/>
            <person name="Goffeau A."/>
            <person name="Barbe V."/>
            <person name="Baret P."/>
            <person name="Baronian K."/>
            <person name="Beier S."/>
            <person name="Bleykasten C."/>
            <person name="Bode R."/>
            <person name="Casaregola S."/>
            <person name="Despons L."/>
            <person name="Fairhead C."/>
            <person name="Giersberg M."/>
            <person name="Gierski P."/>
            <person name="Hahnel U."/>
            <person name="Hartmann A."/>
            <person name="Jankowska D."/>
            <person name="Jubin C."/>
            <person name="Jung P."/>
            <person name="Lafontaine I."/>
            <person name="Leh-Louis V."/>
            <person name="Lemaire M."/>
            <person name="Marcet-Houben M."/>
            <person name="Mascher M."/>
            <person name="Morel G."/>
            <person name="Richard G.-F."/>
            <person name="Riechen J."/>
            <person name="Sacerdot C."/>
            <person name="Sarkar A."/>
            <person name="Savel G."/>
            <person name="Schacherer J."/>
            <person name="Sherman D."/>
            <person name="Straub M.-L."/>
            <person name="Stein N."/>
            <person name="Thierry A."/>
            <person name="Trautwein-Schult A."/>
            <person name="Westhof E."/>
            <person name="Worch S."/>
            <person name="Dujon B."/>
            <person name="Souciet J.-L."/>
            <person name="Wincker P."/>
            <person name="Scholz U."/>
            <person name="Neuveglise N."/>
        </authorList>
    </citation>
    <scope>NUCLEOTIDE SEQUENCE</scope>
    <source>
        <strain evidence="1">LS3</strain>
    </source>
</reference>
<proteinExistence type="predicted"/>
<accession>A0A060T3Z2</accession>
<organism evidence="1">
    <name type="scientific">Blastobotrys adeninivorans</name>
    <name type="common">Yeast</name>
    <name type="synonym">Arxula adeninivorans</name>
    <dbReference type="NCBI Taxonomy" id="409370"/>
    <lineage>
        <taxon>Eukaryota</taxon>
        <taxon>Fungi</taxon>
        <taxon>Dikarya</taxon>
        <taxon>Ascomycota</taxon>
        <taxon>Saccharomycotina</taxon>
        <taxon>Dipodascomycetes</taxon>
        <taxon>Dipodascales</taxon>
        <taxon>Trichomonascaceae</taxon>
        <taxon>Blastobotrys</taxon>
    </lineage>
</organism>
<gene>
    <name evidence="1" type="ORF">GNLVRS02_ARAD1C40502g</name>
</gene>
<evidence type="ECO:0000313" key="1">
    <source>
        <dbReference type="EMBL" id="CDP35658.1"/>
    </source>
</evidence>
<dbReference type="PANTHER" id="PTHR33129:SF1">
    <property type="entry name" value="ATP-BINDING PROTEIN"/>
    <property type="match status" value="1"/>
</dbReference>
<dbReference type="EMBL" id="HG937693">
    <property type="protein sequence ID" value="CDP35658.1"/>
    <property type="molecule type" value="Genomic_DNA"/>
</dbReference>